<dbReference type="AlphaFoldDB" id="A0A1I3PJF4"/>
<accession>A0A1I3PJF4</accession>
<proteinExistence type="predicted"/>
<dbReference type="EMBL" id="FOQY01000007">
    <property type="protein sequence ID" value="SFJ21467.1"/>
    <property type="molecule type" value="Genomic_DNA"/>
</dbReference>
<gene>
    <name evidence="1" type="ORF">SAMN05216275_107102</name>
</gene>
<sequence length="315" mass="34280">MPRPVPSYSVRREPLKFYSGEETMRTGVHRPTGGAALPAPLTERLAAMAAPCPMHPSMYQIEAAVIEWTRRVGLEADPGAGAHLLAGRAFARYGMGTATLFARWLIWTSRFREKPSAFAGVLAVAGGGEPGPPLERAFADLWRVCAPGMGDGWRERFLAGLAAQHAALLDTVAPSAEDYPALGRARFGRCLSDLVEPCTGVEVPAPVRESAQWRAVVEASADVAVWCDDLASGRGYVAAAPVPRGEAAEQWVIDRVVARMEELWTAARAIPVVVERHGLDFAASREVIQVACAFLTIPRAYLEWLLESPRYRHLR</sequence>
<dbReference type="Gene3D" id="1.10.600.10">
    <property type="entry name" value="Farnesyl Diphosphate Synthase"/>
    <property type="match status" value="1"/>
</dbReference>
<evidence type="ECO:0008006" key="3">
    <source>
        <dbReference type="Google" id="ProtNLM"/>
    </source>
</evidence>
<name>A0A1I3PJF4_9ACTN</name>
<evidence type="ECO:0000313" key="2">
    <source>
        <dbReference type="Proteomes" id="UP000199111"/>
    </source>
</evidence>
<dbReference type="InterPro" id="IPR008949">
    <property type="entry name" value="Isoprenoid_synthase_dom_sf"/>
</dbReference>
<evidence type="ECO:0000313" key="1">
    <source>
        <dbReference type="EMBL" id="SFJ21467.1"/>
    </source>
</evidence>
<organism evidence="1 2">
    <name type="scientific">Streptosporangium canum</name>
    <dbReference type="NCBI Taxonomy" id="324952"/>
    <lineage>
        <taxon>Bacteria</taxon>
        <taxon>Bacillati</taxon>
        <taxon>Actinomycetota</taxon>
        <taxon>Actinomycetes</taxon>
        <taxon>Streptosporangiales</taxon>
        <taxon>Streptosporangiaceae</taxon>
        <taxon>Streptosporangium</taxon>
    </lineage>
</organism>
<dbReference type="SUPFAM" id="SSF48576">
    <property type="entry name" value="Terpenoid synthases"/>
    <property type="match status" value="1"/>
</dbReference>
<dbReference type="Proteomes" id="UP000199111">
    <property type="component" value="Unassembled WGS sequence"/>
</dbReference>
<reference evidence="2" key="1">
    <citation type="submission" date="2016-10" db="EMBL/GenBank/DDBJ databases">
        <authorList>
            <person name="Varghese N."/>
            <person name="Submissions S."/>
        </authorList>
    </citation>
    <scope>NUCLEOTIDE SEQUENCE [LARGE SCALE GENOMIC DNA]</scope>
    <source>
        <strain evidence="2">CGMCC 4.2126</strain>
    </source>
</reference>
<protein>
    <recommendedName>
        <fullName evidence="3">Terpene synthase family, metal binding domain</fullName>
    </recommendedName>
</protein>
<keyword evidence="2" id="KW-1185">Reference proteome</keyword>
<dbReference type="Pfam" id="PF19086">
    <property type="entry name" value="Terpene_syn_C_2"/>
    <property type="match status" value="1"/>
</dbReference>